<dbReference type="GO" id="GO:0000160">
    <property type="term" value="P:phosphorelay signal transduction system"/>
    <property type="evidence" value="ECO:0007669"/>
    <property type="project" value="InterPro"/>
</dbReference>
<feature type="region of interest" description="Disordered" evidence="3">
    <location>
        <begin position="2155"/>
        <end position="2184"/>
    </location>
</feature>
<feature type="compositionally biased region" description="Polar residues" evidence="3">
    <location>
        <begin position="1303"/>
        <end position="1334"/>
    </location>
</feature>
<feature type="compositionally biased region" description="Polar residues" evidence="3">
    <location>
        <begin position="656"/>
        <end position="675"/>
    </location>
</feature>
<reference evidence="5" key="1">
    <citation type="submission" date="2020-12" db="EMBL/GenBank/DDBJ databases">
        <title>Metabolic potential, ecology and presence of endohyphal bacteria is reflected in genomic diversity of Mucoromycotina.</title>
        <authorList>
            <person name="Muszewska A."/>
            <person name="Okrasinska A."/>
            <person name="Steczkiewicz K."/>
            <person name="Drgas O."/>
            <person name="Orlowska M."/>
            <person name="Perlinska-Lenart U."/>
            <person name="Aleksandrzak-Piekarczyk T."/>
            <person name="Szatraj K."/>
            <person name="Zielenkiewicz U."/>
            <person name="Pilsyk S."/>
            <person name="Malc E."/>
            <person name="Mieczkowski P."/>
            <person name="Kruszewska J.S."/>
            <person name="Biernat P."/>
            <person name="Pawlowska J."/>
        </authorList>
    </citation>
    <scope>NUCLEOTIDE SEQUENCE</scope>
    <source>
        <strain evidence="5">WA0000051536</strain>
    </source>
</reference>
<accession>A0A8H7PME1</accession>
<evidence type="ECO:0000313" key="5">
    <source>
        <dbReference type="EMBL" id="KAG2176702.1"/>
    </source>
</evidence>
<sequence>MKLFSQKLSRAKRSSPLNPNAEDPQQGDSPSQPQPVASKSETTTTTTTSKQSGRNPHKRKLYPFHMDRKNKDSSSSSLELDSSTTDSVSELENPESVSEQVLQAQPPNAVWALSAVEPDMTKKPPALPASTPSASELSRAIAEAAHAKSPSEPITVHPNLQQTSHLRPSEDKQPERPLLPTRKSSPPPATLLASSSRAPDASLSAITTSAEISNPPSSTTSSSKLRSVPIPQPLLLKRHTSRSSFSSVDDSNDSPVLSTPTSGHGRNSLSINNFNASELRATDSLSTNLPVLSPITSSAGSQEENDEGSPALSAKSSTGHTSPARAMSPVVGPGSTGIIQKKISKLHDMEYGSSASEPEPSDTPTGYADRASPSAASSFTNESPISQSQTSAMLTNQPSNASPKYASPPVGSGGKYMLKSKRASWIDANAANPPPITTNFTPYGEGSSGSTPSTPISGAEGARQLHSRKNSVAEVLNSALAGSPALMYSQASMMTSSNYSPSLAASKEFDENEPPLSNTRLHKTGSISRKADSSGAKNIPTHTIRRRESSTDVTSSGSENSSRLVDVMSKRLPRRSSTLDSSVTEGDDDNQQNPSSLPPPYVLPTGFREIFQHKRTPSISSTLTANSVDEHSPLVSPIARQHPQPLNMEEVFAAPTSPSDQRSPITPLSANKSLISSKRERTASSSSLVSPTTSTKTNAQTKAHRRRSSMSMLRNIPSEELASIVSGSSPNPVVIAPMDEAFGRQRGRTHTIATSNLSNFHTFDDIESDDNNSDEQSTSRATNLPGYQTSLQTFLRRQFHSYSDHEKQVQQKRTSSLADRDRDVTEMSLDDDGPSDMAGDSIRRNYSPNDLDPSLKELRGPIFPSSLLNTPYPRPIMKKENKKLMSISRATASTSAPHLLQEDDSTLPSMNDAFGWPKSSKPMHDSIYMDTDSKPAVSHIQPPAWNRRFSQQMYANILFLSRAAKIRKWKRHTRSNSLPTIPILEKSPVKPSEPSKGVEPADESPRGSNRIPIPAGLPRHIQREMRSSNNWQNQPGDVLTPTILVSSYESEAYGESSRSGEWSKGWKDVGGIPWVDWVEEYRKMKDAELQRRKSSESLSPHLSPGSSIPALNDPRSSFTETDLDTLMDDEQPDDTASSNKSDENIVDRMLIPWWSSMKSNVQQSLHRRRPSGALAVNLTPSSPSVGHDQFPSMTQRRMSNLANQDDSDQTTTAKHRYQLSLDLDDIRNIFSAHLSSAAAEKAAKSKPQEKPASNSSSVSASPVVAPERLPAYPPVPPPAGPTSVSLQRMFSYTPGLAPFSYGSPMSGQDSNISPSFSSQGYTNSEDSKGQSSLTAFFGTGGSGLSTPEEYGITGKKLDGEDKASPTTIRIRHTIKSRLEYAKKVCDADLRLIIDGLNEYVERGLQYVEDVDEVLEHGVLSPDSEELEEDEPMEPMESLQREASPIQSESHTPDLIVPPSPTASLSPMSPSMGRIRNLQISLQGIDEREETLLALERSDDDSGSDQEQLKELSEQLKQELQGNNYQDDVPNLQSPPPGPSNYAGSLTPSDSMPAHLSHVNSRLTLISEDSYLPTPFILTLQDLISLAQSVLDMPLDTFLENSGTCAGLVSRIQELGAKWDENPKWPCREWYVRLLLGVAALNRVVEWWEAERGFWANSFSLSSAGTQATGKASQNEDSNLESGIENDRAHDYRRRSSGASSTWSSNYMLPSARGEPIIEEQSETEPDEYEEQRSNATATPLSSGSETIMMHKRHSEQMESMDSRSDFNDQKNDSDQLQMDAERGQNTTIVMELSLSTVEVRYLSPVWQLVVGSNPASVIGCPISQFLSYEDQCVFAEATQQLLSDDSKTIEVRFTLVQSDGEKVELEGKGMLMYNRVTAEPSHTMWVIKPIGTRRWSVVEPILTPKAEELSKSPFATTPGETPTQEERWNDMQDALEEEQNDLEEEERARRRTRSMSEPTIVTPPLAPTKSPALQWDAAVVDHQALGANQKSAMMRRAISQGGQPSTDLTAASRHSMLNLPPALCRICEKWVVTAFFEQHSELCVEIHRAEMDCLMCDDSSRELRQHVQDMFDDLSEEVSKTLAQPTKKAVDGLAKKSLSSDSLSEQQISDGKNRSLLDVDDLEQAMDPMDMKKNNLEVYKELLETLDVALSISIPGGDNSATDNEEQNDEWRAEGNPRMLQSPRSKSKMVHIMYWRPPIADDPQVANLVKDVEVMVRGKIDAVNRMRDTLEYNEQVRLEFQQLMDQDAGWSEFVTGTEENPVQDNPPEMNDRRSSDANNPAHAGAQTENDSRPPADGSTLSRVLESGTPPKTIASKVKSRELVDLKVVPRGTKAPKRKPSLVPTSPPIMEMETIETPVGSPGIRPRVLPHFNEGSLSGNSSPVSPNTYRHSYFGLLFDRSRRGSMASSTSGEGSGSGTPNFIPSLPEGSKSPENASSTAGEEAHHHNRQHSNTSTQVEKAKNIIQQENETPGGSTATTDDGHLSSNNKSESGASDNADFGTFVYKNLPVLEKANEDAIRKIRHESIIASVASGMNIDPATGRIIHRSLPVANRRKLASQLELSPSPLGIAPVSSSLPASPPSLSPSNSAKTNQRRPVDLSSHTHLLPEPIKRRGSLPTKLRTSTTASGSKGRPLSEIESKTTIHSPIDRVRQSSDGQTNSKQADVTTTTQVAITNEPHPLQHTDSERSRSSSLGPRKIDCLIADDNPISCKILETILYTLNCRCVVVRNGAQAIRCAMGGVKFDIIFMDIRMPIIDGEAAARMIKSTINMNSTTPIIAVTAYEHTVQLAGAFDDILNKPVTTQIILHRLKQFCDIWNVPTATGNLQPPAMPKSTEAKSPLSTSTSSVT</sequence>
<dbReference type="SMART" id="SM00448">
    <property type="entry name" value="REC"/>
    <property type="match status" value="1"/>
</dbReference>
<feature type="region of interest" description="Disordered" evidence="3">
    <location>
        <begin position="1936"/>
        <end position="1967"/>
    </location>
</feature>
<feature type="compositionally biased region" description="Polar residues" evidence="3">
    <location>
        <begin position="2839"/>
        <end position="2848"/>
    </location>
</feature>
<evidence type="ECO:0000256" key="3">
    <source>
        <dbReference type="SAM" id="MobiDB-lite"/>
    </source>
</evidence>
<feature type="compositionally biased region" description="Polar residues" evidence="3">
    <location>
        <begin position="575"/>
        <end position="584"/>
    </location>
</feature>
<protein>
    <recommendedName>
        <fullName evidence="4">Response regulatory domain-containing protein</fullName>
    </recommendedName>
</protein>
<feature type="region of interest" description="Disordered" evidence="3">
    <location>
        <begin position="1089"/>
        <end position="1142"/>
    </location>
</feature>
<feature type="compositionally biased region" description="Polar residues" evidence="3">
    <location>
        <begin position="1733"/>
        <end position="1745"/>
    </location>
</feature>
<feature type="region of interest" description="Disordered" evidence="3">
    <location>
        <begin position="1"/>
        <end position="270"/>
    </location>
</feature>
<feature type="compositionally biased region" description="Polar residues" evidence="3">
    <location>
        <begin position="2450"/>
        <end position="2494"/>
    </location>
</feature>
<feature type="compositionally biased region" description="Basic and acidic residues" evidence="3">
    <location>
        <begin position="2633"/>
        <end position="2652"/>
    </location>
</feature>
<feature type="compositionally biased region" description="Acidic residues" evidence="3">
    <location>
        <begin position="1720"/>
        <end position="1729"/>
    </location>
</feature>
<feature type="region of interest" description="Disordered" evidence="3">
    <location>
        <begin position="1720"/>
        <end position="1774"/>
    </location>
</feature>
<feature type="domain" description="Response regulatory" evidence="4">
    <location>
        <begin position="2699"/>
        <end position="2813"/>
    </location>
</feature>
<feature type="region of interest" description="Disordered" evidence="3">
    <location>
        <begin position="428"/>
        <end position="467"/>
    </location>
</feature>
<dbReference type="CDD" id="cd17546">
    <property type="entry name" value="REC_hyHK_CKI1_RcsC-like"/>
    <property type="match status" value="1"/>
</dbReference>
<feature type="region of interest" description="Disordered" evidence="3">
    <location>
        <begin position="1240"/>
        <end position="1262"/>
    </location>
</feature>
<feature type="region of interest" description="Disordered" evidence="3">
    <location>
        <begin position="654"/>
        <end position="710"/>
    </location>
</feature>
<dbReference type="Gene3D" id="3.30.450.20">
    <property type="entry name" value="PAS domain"/>
    <property type="match status" value="1"/>
</dbReference>
<feature type="compositionally biased region" description="Polar residues" evidence="3">
    <location>
        <begin position="374"/>
        <end position="402"/>
    </location>
</feature>
<feature type="region of interest" description="Disordered" evidence="3">
    <location>
        <begin position="1666"/>
        <end position="1708"/>
    </location>
</feature>
<feature type="compositionally biased region" description="Low complexity" evidence="3">
    <location>
        <begin position="683"/>
        <end position="697"/>
    </location>
</feature>
<feature type="compositionally biased region" description="Low complexity" evidence="3">
    <location>
        <begin position="441"/>
        <end position="458"/>
    </location>
</feature>
<dbReference type="Gene3D" id="3.40.50.2300">
    <property type="match status" value="1"/>
</dbReference>
<feature type="region of interest" description="Disordered" evidence="3">
    <location>
        <begin position="2571"/>
        <end position="2693"/>
    </location>
</feature>
<feature type="compositionally biased region" description="Polar residues" evidence="3">
    <location>
        <begin position="1096"/>
        <end position="1106"/>
    </location>
</feature>
<dbReference type="PROSITE" id="PS50110">
    <property type="entry name" value="RESPONSE_REGULATORY"/>
    <property type="match status" value="1"/>
</dbReference>
<feature type="compositionally biased region" description="Basic and acidic residues" evidence="3">
    <location>
        <begin position="2679"/>
        <end position="2689"/>
    </location>
</feature>
<dbReference type="SUPFAM" id="SSF52172">
    <property type="entry name" value="CheY-like"/>
    <property type="match status" value="1"/>
</dbReference>
<organism evidence="5 6">
    <name type="scientific">Umbelopsis vinacea</name>
    <dbReference type="NCBI Taxonomy" id="44442"/>
    <lineage>
        <taxon>Eukaryota</taxon>
        <taxon>Fungi</taxon>
        <taxon>Fungi incertae sedis</taxon>
        <taxon>Mucoromycota</taxon>
        <taxon>Mucoromycotina</taxon>
        <taxon>Umbelopsidomycetes</taxon>
        <taxon>Umbelopsidales</taxon>
        <taxon>Umbelopsidaceae</taxon>
        <taxon>Umbelopsis</taxon>
    </lineage>
</organism>
<feature type="compositionally biased region" description="Polar residues" evidence="3">
    <location>
        <begin position="776"/>
        <end position="787"/>
    </location>
</feature>
<feature type="compositionally biased region" description="Polar residues" evidence="3">
    <location>
        <begin position="551"/>
        <end position="563"/>
    </location>
</feature>
<dbReference type="Proteomes" id="UP000612746">
    <property type="component" value="Unassembled WGS sequence"/>
</dbReference>
<dbReference type="InterPro" id="IPR001789">
    <property type="entry name" value="Sig_transdc_resp-reg_receiver"/>
</dbReference>
<dbReference type="Pfam" id="PF00072">
    <property type="entry name" value="Response_reg"/>
    <property type="match status" value="1"/>
</dbReference>
<dbReference type="PANTHER" id="PTHR43719:SF28">
    <property type="entry name" value="PEROXIDE STRESS-ACTIVATED HISTIDINE KINASE MAK1-RELATED"/>
    <property type="match status" value="1"/>
</dbReference>
<feature type="region of interest" description="Disordered" evidence="3">
    <location>
        <begin position="282"/>
        <end position="413"/>
    </location>
</feature>
<feature type="compositionally biased region" description="Low complexity" evidence="3">
    <location>
        <begin position="2097"/>
        <end position="2110"/>
    </location>
</feature>
<dbReference type="InterPro" id="IPR050956">
    <property type="entry name" value="2C_system_His_kinase"/>
</dbReference>
<feature type="compositionally biased region" description="Acidic residues" evidence="3">
    <location>
        <begin position="1121"/>
        <end position="1133"/>
    </location>
</feature>
<dbReference type="EMBL" id="JAEPRA010000013">
    <property type="protein sequence ID" value="KAG2176702.1"/>
    <property type="molecule type" value="Genomic_DNA"/>
</dbReference>
<feature type="compositionally biased region" description="Polar residues" evidence="3">
    <location>
        <begin position="255"/>
        <end position="270"/>
    </location>
</feature>
<feature type="region of interest" description="Disordered" evidence="3">
    <location>
        <begin position="977"/>
        <end position="1015"/>
    </location>
</feature>
<feature type="compositionally biased region" description="Low complexity" evidence="3">
    <location>
        <begin position="73"/>
        <end position="91"/>
    </location>
</feature>
<feature type="region of interest" description="Disordered" evidence="3">
    <location>
        <begin position="505"/>
        <end position="604"/>
    </location>
</feature>
<feature type="region of interest" description="Disordered" evidence="3">
    <location>
        <begin position="1303"/>
        <end position="1364"/>
    </location>
</feature>
<dbReference type="InterPro" id="IPR011006">
    <property type="entry name" value="CheY-like_superfamily"/>
</dbReference>
<feature type="compositionally biased region" description="Acidic residues" evidence="3">
    <location>
        <begin position="1422"/>
        <end position="1433"/>
    </location>
</feature>
<feature type="compositionally biased region" description="Polar residues" evidence="3">
    <location>
        <begin position="2653"/>
        <end position="2673"/>
    </location>
</feature>
<gene>
    <name evidence="5" type="ORF">INT44_007366</name>
</gene>
<feature type="compositionally biased region" description="Low complexity" evidence="3">
    <location>
        <begin position="1250"/>
        <end position="1262"/>
    </location>
</feature>
<feature type="region of interest" description="Disordered" evidence="3">
    <location>
        <begin position="2403"/>
        <end position="2498"/>
    </location>
</feature>
<feature type="compositionally biased region" description="Low complexity" evidence="3">
    <location>
        <begin position="128"/>
        <end position="138"/>
    </location>
</feature>
<feature type="compositionally biased region" description="Low complexity" evidence="3">
    <location>
        <begin position="190"/>
        <end position="199"/>
    </location>
</feature>
<feature type="modified residue" description="4-aspartylphosphate" evidence="2">
    <location>
        <position position="2749"/>
    </location>
</feature>
<keyword evidence="1 2" id="KW-0597">Phosphoprotein</keyword>
<name>A0A8H7PME1_9FUNG</name>
<evidence type="ECO:0000259" key="4">
    <source>
        <dbReference type="PROSITE" id="PS50110"/>
    </source>
</evidence>
<feature type="compositionally biased region" description="Polar residues" evidence="3">
    <location>
        <begin position="283"/>
        <end position="302"/>
    </location>
</feature>
<feature type="region of interest" description="Disordered" evidence="3">
    <location>
        <begin position="1420"/>
        <end position="1471"/>
    </location>
</feature>
<feature type="compositionally biased region" description="Polar residues" evidence="3">
    <location>
        <begin position="1913"/>
        <end position="1922"/>
    </location>
</feature>
<feature type="compositionally biased region" description="Polar residues" evidence="3">
    <location>
        <begin position="1666"/>
        <end position="1680"/>
    </location>
</feature>
<feature type="region of interest" description="Disordered" evidence="3">
    <location>
        <begin position="801"/>
        <end position="855"/>
    </location>
</feature>
<feature type="region of interest" description="Disordered" evidence="3">
    <location>
        <begin position="2824"/>
        <end position="2848"/>
    </location>
</feature>
<feature type="compositionally biased region" description="Low complexity" evidence="3">
    <location>
        <begin position="213"/>
        <end position="223"/>
    </location>
</feature>
<feature type="compositionally biased region" description="Basic and acidic residues" evidence="3">
    <location>
        <begin position="1754"/>
        <end position="1773"/>
    </location>
</feature>
<proteinExistence type="predicted"/>
<dbReference type="PANTHER" id="PTHR43719">
    <property type="entry name" value="TWO-COMPONENT HISTIDINE KINASE"/>
    <property type="match status" value="1"/>
</dbReference>
<feature type="region of interest" description="Disordered" evidence="3">
    <location>
        <begin position="1523"/>
        <end position="1548"/>
    </location>
</feature>
<evidence type="ECO:0000256" key="2">
    <source>
        <dbReference type="PROSITE-ProRule" id="PRU00169"/>
    </source>
</evidence>
<feature type="region of interest" description="Disordered" evidence="3">
    <location>
        <begin position="1908"/>
        <end position="1927"/>
    </location>
</feature>
<evidence type="ECO:0000256" key="1">
    <source>
        <dbReference type="ARBA" id="ARBA00022553"/>
    </source>
</evidence>
<comment type="caution">
    <text evidence="5">The sequence shown here is derived from an EMBL/GenBank/DDBJ whole genome shotgun (WGS) entry which is preliminary data.</text>
</comment>
<feature type="region of interest" description="Disordered" evidence="3">
    <location>
        <begin position="2083"/>
        <end position="2115"/>
    </location>
</feature>
<feature type="region of interest" description="Disordered" evidence="3">
    <location>
        <begin position="2257"/>
        <end position="2317"/>
    </location>
</feature>
<feature type="compositionally biased region" description="Polar residues" evidence="3">
    <location>
        <begin position="95"/>
        <end position="106"/>
    </location>
</feature>
<feature type="region of interest" description="Disordered" evidence="3">
    <location>
        <begin position="762"/>
        <end position="787"/>
    </location>
</feature>
<dbReference type="OrthoDB" id="162894at2759"/>
<keyword evidence="6" id="KW-1185">Reference proteome</keyword>
<feature type="compositionally biased region" description="Low complexity" evidence="3">
    <location>
        <begin position="23"/>
        <end position="35"/>
    </location>
</feature>
<feature type="compositionally biased region" description="Acidic residues" evidence="3">
    <location>
        <begin position="1936"/>
        <end position="1945"/>
    </location>
</feature>
<evidence type="ECO:0000313" key="6">
    <source>
        <dbReference type="Proteomes" id="UP000612746"/>
    </source>
</evidence>